<feature type="signal peptide" evidence="7">
    <location>
        <begin position="1"/>
        <end position="18"/>
    </location>
</feature>
<evidence type="ECO:0000259" key="8">
    <source>
        <dbReference type="Pfam" id="PF00884"/>
    </source>
</evidence>
<protein>
    <recommendedName>
        <fullName evidence="8">Sulfatase N-terminal domain-containing protein</fullName>
    </recommendedName>
</protein>
<feature type="domain" description="Sulfatase N-terminal" evidence="8">
    <location>
        <begin position="21"/>
        <end position="374"/>
    </location>
</feature>
<evidence type="ECO:0000313" key="9">
    <source>
        <dbReference type="EMBL" id="GMI38911.1"/>
    </source>
</evidence>
<evidence type="ECO:0000256" key="7">
    <source>
        <dbReference type="SAM" id="SignalP"/>
    </source>
</evidence>
<evidence type="ECO:0000256" key="4">
    <source>
        <dbReference type="ARBA" id="ARBA00022729"/>
    </source>
</evidence>
<dbReference type="InterPro" id="IPR035874">
    <property type="entry name" value="IDS"/>
</dbReference>
<dbReference type="EMBL" id="BRYB01000848">
    <property type="protein sequence ID" value="GMI38911.1"/>
    <property type="molecule type" value="Genomic_DNA"/>
</dbReference>
<evidence type="ECO:0000256" key="6">
    <source>
        <dbReference type="ARBA" id="ARBA00022837"/>
    </source>
</evidence>
<sequence length="517" mass="58080">MRLLLLPLLCLLPLSASSVKRNVVHIQIDDLRTEIAAYNLNHVIHTPNIDRLASQGVVFDRAYAQQALCNPSRASYMTGRRPDTTQVWNLYDNWRVLHQTWTSLPGMFLAAGMKALGVGKTYHDTVQKDLWDAIFEYDSFRSWSPEALPYRNPGWTQGVNFAGCPSDDHGRWGGNVTVSWCEKATGDMTDVLTINHAIDMLQAAEDDGTPFYLAVGLHKPHLPWIAKPEHYALYDLDDIELAKQKTLNGTNIPEIAFQDCDSPDPYHPIDDDGARLARRAYYAAVTGMDEELGRFLDALEASPAAANTAVVLHGDHGWQLGERGMWSKNTNWEAAVRVPLIMKVPWLENIAGTRSDELAELVDIMPTLAELAGIEVPTTKYGDRHAPIEGTSIVSALTGENKKAAAFSQYPRRVKDEAQPWAHNSVDHDEPETFTHMGYSIRTDEWRYTEWYTWNNETFVADFDEGVYASELYDYRGVDSSTIDYDVVENENVADAEANADTVAQLNQLLLKQFAKQ</sequence>
<comment type="caution">
    <text evidence="9">The sequence shown here is derived from an EMBL/GenBank/DDBJ whole genome shotgun (WGS) entry which is preliminary data.</text>
</comment>
<comment type="similarity">
    <text evidence="2">Belongs to the sulfatase family.</text>
</comment>
<dbReference type="CDD" id="cd16030">
    <property type="entry name" value="iduronate-2-sulfatase"/>
    <property type="match status" value="1"/>
</dbReference>
<gene>
    <name evidence="9" type="ORF">TeGR_g8752</name>
</gene>
<dbReference type="InterPro" id="IPR000917">
    <property type="entry name" value="Sulfatase_N"/>
</dbReference>
<keyword evidence="3" id="KW-0479">Metal-binding</keyword>
<dbReference type="Gene3D" id="3.40.720.10">
    <property type="entry name" value="Alkaline Phosphatase, subunit A"/>
    <property type="match status" value="1"/>
</dbReference>
<evidence type="ECO:0000256" key="3">
    <source>
        <dbReference type="ARBA" id="ARBA00022723"/>
    </source>
</evidence>
<dbReference type="InterPro" id="IPR017850">
    <property type="entry name" value="Alkaline_phosphatase_core_sf"/>
</dbReference>
<evidence type="ECO:0000256" key="1">
    <source>
        <dbReference type="ARBA" id="ARBA00001913"/>
    </source>
</evidence>
<keyword evidence="10" id="KW-1185">Reference proteome</keyword>
<organism evidence="9 10">
    <name type="scientific">Tetraparma gracilis</name>
    <dbReference type="NCBI Taxonomy" id="2962635"/>
    <lineage>
        <taxon>Eukaryota</taxon>
        <taxon>Sar</taxon>
        <taxon>Stramenopiles</taxon>
        <taxon>Ochrophyta</taxon>
        <taxon>Bolidophyceae</taxon>
        <taxon>Parmales</taxon>
        <taxon>Triparmaceae</taxon>
        <taxon>Tetraparma</taxon>
    </lineage>
</organism>
<evidence type="ECO:0000313" key="10">
    <source>
        <dbReference type="Proteomes" id="UP001165060"/>
    </source>
</evidence>
<keyword evidence="4 7" id="KW-0732">Signal</keyword>
<name>A0ABQ6N2F2_9STRA</name>
<dbReference type="PANTHER" id="PTHR45953:SF1">
    <property type="entry name" value="IDURONATE 2-SULFATASE"/>
    <property type="match status" value="1"/>
</dbReference>
<keyword evidence="5" id="KW-0378">Hydrolase</keyword>
<evidence type="ECO:0000256" key="5">
    <source>
        <dbReference type="ARBA" id="ARBA00022801"/>
    </source>
</evidence>
<evidence type="ECO:0000256" key="2">
    <source>
        <dbReference type="ARBA" id="ARBA00008779"/>
    </source>
</evidence>
<dbReference type="SUPFAM" id="SSF53649">
    <property type="entry name" value="Alkaline phosphatase-like"/>
    <property type="match status" value="1"/>
</dbReference>
<accession>A0ABQ6N2F2</accession>
<dbReference type="Proteomes" id="UP001165060">
    <property type="component" value="Unassembled WGS sequence"/>
</dbReference>
<feature type="chain" id="PRO_5045159633" description="Sulfatase N-terminal domain-containing protein" evidence="7">
    <location>
        <begin position="19"/>
        <end position="517"/>
    </location>
</feature>
<keyword evidence="6" id="KW-0106">Calcium</keyword>
<dbReference type="PANTHER" id="PTHR45953">
    <property type="entry name" value="IDURONATE 2-SULFATASE"/>
    <property type="match status" value="1"/>
</dbReference>
<proteinExistence type="inferred from homology"/>
<comment type="cofactor">
    <cofactor evidence="1">
        <name>Ca(2+)</name>
        <dbReference type="ChEBI" id="CHEBI:29108"/>
    </cofactor>
</comment>
<reference evidence="9 10" key="1">
    <citation type="journal article" date="2023" name="Commun. Biol.">
        <title>Genome analysis of Parmales, the sister group of diatoms, reveals the evolutionary specialization of diatoms from phago-mixotrophs to photoautotrophs.</title>
        <authorList>
            <person name="Ban H."/>
            <person name="Sato S."/>
            <person name="Yoshikawa S."/>
            <person name="Yamada K."/>
            <person name="Nakamura Y."/>
            <person name="Ichinomiya M."/>
            <person name="Sato N."/>
            <person name="Blanc-Mathieu R."/>
            <person name="Endo H."/>
            <person name="Kuwata A."/>
            <person name="Ogata H."/>
        </authorList>
    </citation>
    <scope>NUCLEOTIDE SEQUENCE [LARGE SCALE GENOMIC DNA]</scope>
</reference>
<dbReference type="Pfam" id="PF00884">
    <property type="entry name" value="Sulfatase"/>
    <property type="match status" value="1"/>
</dbReference>